<keyword evidence="3" id="KW-1185">Reference proteome</keyword>
<dbReference type="Pfam" id="PF08816">
    <property type="entry name" value="Ivy"/>
    <property type="match status" value="1"/>
</dbReference>
<accession>A0A4Y3TXZ5</accession>
<sequence>MRQAMIMLAALCSAAPAWAEDLPYTADMAQRPNFSKAYHTMTELPEWVSKAAAVSTPMGNIMFNGKAYLVGHLCKPHDCADNQLEVIFSRDGAQAWGLLSQRVEGRLYQMPLGTPDSVLLAAMHAAYRANNQGITP</sequence>
<dbReference type="EMBL" id="BJMV01000006">
    <property type="protein sequence ID" value="GEB85605.1"/>
    <property type="molecule type" value="Genomic_DNA"/>
</dbReference>
<dbReference type="SUPFAM" id="SSF89872">
    <property type="entry name" value="Inhibitor of vertebrate lysozyme, Ivy"/>
    <property type="match status" value="1"/>
</dbReference>
<reference evidence="2 3" key="1">
    <citation type="submission" date="2019-06" db="EMBL/GenBank/DDBJ databases">
        <title>Whole genome shotgun sequence of Acetobacter peroxydans NBRC 13755.</title>
        <authorList>
            <person name="Hosoyama A."/>
            <person name="Uohara A."/>
            <person name="Ohji S."/>
            <person name="Ichikawa N."/>
        </authorList>
    </citation>
    <scope>NUCLEOTIDE SEQUENCE [LARGE SCALE GENOMIC DNA]</scope>
    <source>
        <strain evidence="2 3">NBRC 13755</strain>
    </source>
</reference>
<dbReference type="AlphaFoldDB" id="A0A4Y3TXZ5"/>
<evidence type="ECO:0000313" key="3">
    <source>
        <dbReference type="Proteomes" id="UP000317730"/>
    </source>
</evidence>
<name>A0A4Y3TXZ5_9PROT</name>
<feature type="signal peptide" evidence="1">
    <location>
        <begin position="1"/>
        <end position="19"/>
    </location>
</feature>
<comment type="caution">
    <text evidence="2">The sequence shown here is derived from an EMBL/GenBank/DDBJ whole genome shotgun (WGS) entry which is preliminary data.</text>
</comment>
<dbReference type="InterPro" id="IPR036501">
    <property type="entry name" value="Inhibitor_vert_lysozyme_sf"/>
</dbReference>
<dbReference type="Gene3D" id="3.40.1420.10">
    <property type="entry name" value="Inhibitor of vertebrate lysozyme"/>
    <property type="match status" value="1"/>
</dbReference>
<dbReference type="Proteomes" id="UP000317730">
    <property type="component" value="Unassembled WGS sequence"/>
</dbReference>
<dbReference type="RefSeq" id="WP_141375998.1">
    <property type="nucleotide sequence ID" value="NZ_BAPL01000005.1"/>
</dbReference>
<proteinExistence type="predicted"/>
<feature type="chain" id="PRO_5021378112" description="Inhibitor of vertebrate lysozyme" evidence="1">
    <location>
        <begin position="20"/>
        <end position="136"/>
    </location>
</feature>
<organism evidence="2 3">
    <name type="scientific">Acetobacter peroxydans</name>
    <dbReference type="NCBI Taxonomy" id="104098"/>
    <lineage>
        <taxon>Bacteria</taxon>
        <taxon>Pseudomonadati</taxon>
        <taxon>Pseudomonadota</taxon>
        <taxon>Alphaproteobacteria</taxon>
        <taxon>Acetobacterales</taxon>
        <taxon>Acetobacteraceae</taxon>
        <taxon>Acetobacter</taxon>
    </lineage>
</organism>
<dbReference type="OrthoDB" id="9033596at2"/>
<evidence type="ECO:0000313" key="2">
    <source>
        <dbReference type="EMBL" id="GEB85605.1"/>
    </source>
</evidence>
<evidence type="ECO:0008006" key="4">
    <source>
        <dbReference type="Google" id="ProtNLM"/>
    </source>
</evidence>
<evidence type="ECO:0000256" key="1">
    <source>
        <dbReference type="SAM" id="SignalP"/>
    </source>
</evidence>
<protein>
    <recommendedName>
        <fullName evidence="4">Inhibitor of vertebrate lysozyme</fullName>
    </recommendedName>
</protein>
<keyword evidence="1" id="KW-0732">Signal</keyword>
<gene>
    <name evidence="2" type="ORF">APE01nite_14020</name>
</gene>